<reference evidence="4 5" key="1">
    <citation type="submission" date="2020-02" db="EMBL/GenBank/DDBJ databases">
        <title>Out from the shadows clarifying the taxonomy of the family Cryomorphaceae and related taxa by utilizing the GTDB taxonomic framework.</title>
        <authorList>
            <person name="Bowman J.P."/>
        </authorList>
    </citation>
    <scope>NUCLEOTIDE SEQUENCE [LARGE SCALE GENOMIC DNA]</scope>
    <source>
        <strain evidence="4 5">QSSC 1-22</strain>
    </source>
</reference>
<dbReference type="NCBIfam" id="TIGR04183">
    <property type="entry name" value="Por_Secre_tail"/>
    <property type="match status" value="1"/>
</dbReference>
<dbReference type="InterPro" id="IPR035986">
    <property type="entry name" value="PKD_dom_sf"/>
</dbReference>
<feature type="chain" id="PRO_5029603742" evidence="2">
    <location>
        <begin position="23"/>
        <end position="650"/>
    </location>
</feature>
<dbReference type="SUPFAM" id="SSF49299">
    <property type="entry name" value="PKD domain"/>
    <property type="match status" value="1"/>
</dbReference>
<keyword evidence="1 2" id="KW-0732">Signal</keyword>
<dbReference type="PROSITE" id="PS50093">
    <property type="entry name" value="PKD"/>
    <property type="match status" value="1"/>
</dbReference>
<dbReference type="PANTHER" id="PTHR35580:SF1">
    <property type="entry name" value="PHYTASE-LIKE DOMAIN-CONTAINING PROTEIN"/>
    <property type="match status" value="1"/>
</dbReference>
<comment type="caution">
    <text evidence="4">The sequence shown here is derived from an EMBL/GenBank/DDBJ whole genome shotgun (WGS) entry which is preliminary data.</text>
</comment>
<dbReference type="EMBL" id="JAAGVY010000065">
    <property type="protein sequence ID" value="NEN25632.1"/>
    <property type="molecule type" value="Genomic_DNA"/>
</dbReference>
<accession>A0A7K3WXP5</accession>
<dbReference type="RefSeq" id="WP_163287082.1">
    <property type="nucleotide sequence ID" value="NZ_JAAGVY010000065.1"/>
</dbReference>
<dbReference type="InterPro" id="IPR052918">
    <property type="entry name" value="Motility_Chemotaxis_Reg"/>
</dbReference>
<proteinExistence type="predicted"/>
<keyword evidence="5" id="KW-1185">Reference proteome</keyword>
<dbReference type="InterPro" id="IPR013783">
    <property type="entry name" value="Ig-like_fold"/>
</dbReference>
<evidence type="ECO:0000256" key="1">
    <source>
        <dbReference type="ARBA" id="ARBA00022729"/>
    </source>
</evidence>
<dbReference type="Gene3D" id="2.60.40.10">
    <property type="entry name" value="Immunoglobulins"/>
    <property type="match status" value="1"/>
</dbReference>
<evidence type="ECO:0000313" key="4">
    <source>
        <dbReference type="EMBL" id="NEN25632.1"/>
    </source>
</evidence>
<feature type="domain" description="PKD" evidence="3">
    <location>
        <begin position="505"/>
        <end position="552"/>
    </location>
</feature>
<dbReference type="AlphaFoldDB" id="A0A7K3WXP5"/>
<evidence type="ECO:0000313" key="5">
    <source>
        <dbReference type="Proteomes" id="UP000486602"/>
    </source>
</evidence>
<sequence length="650" mass="70424">MKKLKHSLYILFFLLFATSLVAQPDWQWGQEVRFNTQSIAVDTYGNSYVTWSLQDNYEIDGELFISNGSSDAALTSFDCNGVHRWTKIIGGSGSDVPWGLGTDTLGGVYLACNINGARQENYSTDIDNDTTVSVGQRGFLLVKYDTEGILQWLRMPEDTVIFNFPDDLQLGAAIELDVAPNGDCYVYSRLFPGTYGNGAFEATYNATLQGGEDIYALKYNSDGNCTGGVHFDIWYSGSLIAHNEITRNHYTGQFFMSGYLTIEDDIFIFGGEQVTAENYVVQFDSSGFVNWRISSSDVDNFPTGFIGKPSVDDSGNIYITGYSYNTNTLGDFTFLNTLDNNGFSIFAKIDSMSNVVYATNASSINDSYSQGVAWTNSQIGVSGSYAGTLIWGNAESTSAENSQGFDLYLGIFDASGDGTPESFHSLTSSPLGVETPSLLTADHQGNFYVGGNFSGQLHVGDGTLYNQSGTQEGFIAKFGTDSCYCPLPAALFSYDSIPNQAGYNFAYTGSTDADSVIWDFGDGQTGSGFNPYHFFAESGIYTVCATAFNQCGADSVCITIDALGPVGIKAINGFEEIRVYPNPAHEVVYIDNASPGTRIDVINAVGQILHSNSLQSSPSQIDISTLPPGVYLLQLTGNDGKRGYGRFVKE</sequence>
<evidence type="ECO:0000256" key="2">
    <source>
        <dbReference type="SAM" id="SignalP"/>
    </source>
</evidence>
<dbReference type="Pfam" id="PF18962">
    <property type="entry name" value="Por_Secre_tail"/>
    <property type="match status" value="1"/>
</dbReference>
<evidence type="ECO:0000259" key="3">
    <source>
        <dbReference type="PROSITE" id="PS50093"/>
    </source>
</evidence>
<dbReference type="InterPro" id="IPR026444">
    <property type="entry name" value="Secre_tail"/>
</dbReference>
<organism evidence="4 5">
    <name type="scientific">Cryomorpha ignava</name>
    <dbReference type="NCBI Taxonomy" id="101383"/>
    <lineage>
        <taxon>Bacteria</taxon>
        <taxon>Pseudomonadati</taxon>
        <taxon>Bacteroidota</taxon>
        <taxon>Flavobacteriia</taxon>
        <taxon>Flavobacteriales</taxon>
        <taxon>Cryomorphaceae</taxon>
        <taxon>Cryomorpha</taxon>
    </lineage>
</organism>
<dbReference type="PANTHER" id="PTHR35580">
    <property type="entry name" value="CELL SURFACE GLYCOPROTEIN (S-LAYER PROTEIN)-LIKE PROTEIN"/>
    <property type="match status" value="1"/>
</dbReference>
<gene>
    <name evidence="4" type="ORF">G3O08_19240</name>
</gene>
<protein>
    <submittedName>
        <fullName evidence="4">T9SS type A sorting domain-containing protein</fullName>
    </submittedName>
</protein>
<dbReference type="InterPro" id="IPR000601">
    <property type="entry name" value="PKD_dom"/>
</dbReference>
<dbReference type="SMART" id="SM00089">
    <property type="entry name" value="PKD"/>
    <property type="match status" value="1"/>
</dbReference>
<feature type="signal peptide" evidence="2">
    <location>
        <begin position="1"/>
        <end position="22"/>
    </location>
</feature>
<dbReference type="Proteomes" id="UP000486602">
    <property type="component" value="Unassembled WGS sequence"/>
</dbReference>
<dbReference type="InterPro" id="IPR022409">
    <property type="entry name" value="PKD/Chitinase_dom"/>
</dbReference>
<name>A0A7K3WXP5_9FLAO</name>
<dbReference type="CDD" id="cd00146">
    <property type="entry name" value="PKD"/>
    <property type="match status" value="1"/>
</dbReference>
<dbReference type="Pfam" id="PF18911">
    <property type="entry name" value="PKD_4"/>
    <property type="match status" value="1"/>
</dbReference>